<evidence type="ECO:0000313" key="4">
    <source>
        <dbReference type="Proteomes" id="UP000011087"/>
    </source>
</evidence>
<reference evidence="3" key="3">
    <citation type="submission" date="2016-03" db="UniProtKB">
        <authorList>
            <consortium name="EnsemblProtists"/>
        </authorList>
    </citation>
    <scope>IDENTIFICATION</scope>
</reference>
<dbReference type="AlphaFoldDB" id="L1IQX3"/>
<name>L1IQX3_GUITC</name>
<feature type="region of interest" description="Disordered" evidence="1">
    <location>
        <begin position="225"/>
        <end position="295"/>
    </location>
</feature>
<accession>L1IQX3</accession>
<dbReference type="RefSeq" id="XP_005825638.1">
    <property type="nucleotide sequence ID" value="XM_005825581.1"/>
</dbReference>
<organism evidence="2">
    <name type="scientific">Guillardia theta (strain CCMP2712)</name>
    <name type="common">Cryptophyte</name>
    <dbReference type="NCBI Taxonomy" id="905079"/>
    <lineage>
        <taxon>Eukaryota</taxon>
        <taxon>Cryptophyceae</taxon>
        <taxon>Pyrenomonadales</taxon>
        <taxon>Geminigeraceae</taxon>
        <taxon>Guillardia</taxon>
    </lineage>
</organism>
<dbReference type="GeneID" id="17295406"/>
<evidence type="ECO:0000256" key="1">
    <source>
        <dbReference type="SAM" id="MobiDB-lite"/>
    </source>
</evidence>
<proteinExistence type="predicted"/>
<protein>
    <submittedName>
        <fullName evidence="2 3">Uncharacterized protein</fullName>
    </submittedName>
</protein>
<dbReference type="HOGENOM" id="CLU_777189_0_0_1"/>
<dbReference type="EMBL" id="JH993046">
    <property type="protein sequence ID" value="EKX38658.1"/>
    <property type="molecule type" value="Genomic_DNA"/>
</dbReference>
<sequence length="357" mass="39724">MLSMASNRVNTAEVQMCSQPTVGWQDWRSTLTSVDDKEHDVNAAILLDIDDAVSSLSSDSTTVVEDGSMQESKKAKLSHHVTESPKISDDEEKDVQDAIVLTQSSPCKVVFMERNKMVVASSTDHQNASTEHIVVASNSSTLDSWYPQPAGRFSPPLTSHVPKHNPAPPARLHSKEVEFYLKQFYLKHNPAKVSEAPEIAKLYHHSLHKLEEDLLRKYGTNLGLTTSGTHKTRTHPVSHVSYVDHLDTPRPQTRPGSLTSQGSQSSRGSTSRPIVQSDRRSSEVNASKRYRQELPARHQPQLSILVPYQMKGSVKRAAAAIAVSPYPLMDIKQRPSQRVRCQAMDAPPVYMQAGWIY</sequence>
<evidence type="ECO:0000313" key="2">
    <source>
        <dbReference type="EMBL" id="EKX38658.1"/>
    </source>
</evidence>
<reference evidence="4" key="2">
    <citation type="submission" date="2012-11" db="EMBL/GenBank/DDBJ databases">
        <authorList>
            <person name="Kuo A."/>
            <person name="Curtis B.A."/>
            <person name="Tanifuji G."/>
            <person name="Burki F."/>
            <person name="Gruber A."/>
            <person name="Irimia M."/>
            <person name="Maruyama S."/>
            <person name="Arias M.C."/>
            <person name="Ball S.G."/>
            <person name="Gile G.H."/>
            <person name="Hirakawa Y."/>
            <person name="Hopkins J.F."/>
            <person name="Rensing S.A."/>
            <person name="Schmutz J."/>
            <person name="Symeonidi A."/>
            <person name="Elias M."/>
            <person name="Eveleigh R.J."/>
            <person name="Herman E.K."/>
            <person name="Klute M.J."/>
            <person name="Nakayama T."/>
            <person name="Obornik M."/>
            <person name="Reyes-Prieto A."/>
            <person name="Armbrust E.V."/>
            <person name="Aves S.J."/>
            <person name="Beiko R.G."/>
            <person name="Coutinho P."/>
            <person name="Dacks J.B."/>
            <person name="Durnford D.G."/>
            <person name="Fast N.M."/>
            <person name="Green B.R."/>
            <person name="Grisdale C."/>
            <person name="Hempe F."/>
            <person name="Henrissat B."/>
            <person name="Hoppner M.P."/>
            <person name="Ishida K.-I."/>
            <person name="Kim E."/>
            <person name="Koreny L."/>
            <person name="Kroth P.G."/>
            <person name="Liu Y."/>
            <person name="Malik S.-B."/>
            <person name="Maier U.G."/>
            <person name="McRose D."/>
            <person name="Mock T."/>
            <person name="Neilson J.A."/>
            <person name="Onodera N.T."/>
            <person name="Poole A.M."/>
            <person name="Pritham E.J."/>
            <person name="Richards T.A."/>
            <person name="Rocap G."/>
            <person name="Roy S.W."/>
            <person name="Sarai C."/>
            <person name="Schaack S."/>
            <person name="Shirato S."/>
            <person name="Slamovits C.H."/>
            <person name="Spencer D.F."/>
            <person name="Suzuki S."/>
            <person name="Worden A.Z."/>
            <person name="Zauner S."/>
            <person name="Barry K."/>
            <person name="Bell C."/>
            <person name="Bharti A.K."/>
            <person name="Crow J.A."/>
            <person name="Grimwood J."/>
            <person name="Kramer R."/>
            <person name="Lindquist E."/>
            <person name="Lucas S."/>
            <person name="Salamov A."/>
            <person name="McFadden G.I."/>
            <person name="Lane C.E."/>
            <person name="Keeling P.J."/>
            <person name="Gray M.W."/>
            <person name="Grigoriev I.V."/>
            <person name="Archibald J.M."/>
        </authorList>
    </citation>
    <scope>NUCLEOTIDE SEQUENCE</scope>
    <source>
        <strain evidence="4">CCMP2712</strain>
    </source>
</reference>
<dbReference type="EnsemblProtists" id="EKX38658">
    <property type="protein sequence ID" value="EKX38658"/>
    <property type="gene ID" value="GUITHDRAFT_115206"/>
</dbReference>
<dbReference type="Proteomes" id="UP000011087">
    <property type="component" value="Unassembled WGS sequence"/>
</dbReference>
<dbReference type="KEGG" id="gtt:GUITHDRAFT_115206"/>
<evidence type="ECO:0000313" key="3">
    <source>
        <dbReference type="EnsemblProtists" id="EKX38658"/>
    </source>
</evidence>
<reference evidence="2 4" key="1">
    <citation type="journal article" date="2012" name="Nature">
        <title>Algal genomes reveal evolutionary mosaicism and the fate of nucleomorphs.</title>
        <authorList>
            <consortium name="DOE Joint Genome Institute"/>
            <person name="Curtis B.A."/>
            <person name="Tanifuji G."/>
            <person name="Burki F."/>
            <person name="Gruber A."/>
            <person name="Irimia M."/>
            <person name="Maruyama S."/>
            <person name="Arias M.C."/>
            <person name="Ball S.G."/>
            <person name="Gile G.H."/>
            <person name="Hirakawa Y."/>
            <person name="Hopkins J.F."/>
            <person name="Kuo A."/>
            <person name="Rensing S.A."/>
            <person name="Schmutz J."/>
            <person name="Symeonidi A."/>
            <person name="Elias M."/>
            <person name="Eveleigh R.J."/>
            <person name="Herman E.K."/>
            <person name="Klute M.J."/>
            <person name="Nakayama T."/>
            <person name="Obornik M."/>
            <person name="Reyes-Prieto A."/>
            <person name="Armbrust E.V."/>
            <person name="Aves S.J."/>
            <person name="Beiko R.G."/>
            <person name="Coutinho P."/>
            <person name="Dacks J.B."/>
            <person name="Durnford D.G."/>
            <person name="Fast N.M."/>
            <person name="Green B.R."/>
            <person name="Grisdale C.J."/>
            <person name="Hempel F."/>
            <person name="Henrissat B."/>
            <person name="Hoppner M.P."/>
            <person name="Ishida K."/>
            <person name="Kim E."/>
            <person name="Koreny L."/>
            <person name="Kroth P.G."/>
            <person name="Liu Y."/>
            <person name="Malik S.B."/>
            <person name="Maier U.G."/>
            <person name="McRose D."/>
            <person name="Mock T."/>
            <person name="Neilson J.A."/>
            <person name="Onodera N.T."/>
            <person name="Poole A.M."/>
            <person name="Pritham E.J."/>
            <person name="Richards T.A."/>
            <person name="Rocap G."/>
            <person name="Roy S.W."/>
            <person name="Sarai C."/>
            <person name="Schaack S."/>
            <person name="Shirato S."/>
            <person name="Slamovits C.H."/>
            <person name="Spencer D.F."/>
            <person name="Suzuki S."/>
            <person name="Worden A.Z."/>
            <person name="Zauner S."/>
            <person name="Barry K."/>
            <person name="Bell C."/>
            <person name="Bharti A.K."/>
            <person name="Crow J.A."/>
            <person name="Grimwood J."/>
            <person name="Kramer R."/>
            <person name="Lindquist E."/>
            <person name="Lucas S."/>
            <person name="Salamov A."/>
            <person name="McFadden G.I."/>
            <person name="Lane C.E."/>
            <person name="Keeling P.J."/>
            <person name="Gray M.W."/>
            <person name="Grigoriev I.V."/>
            <person name="Archibald J.M."/>
        </authorList>
    </citation>
    <scope>NUCLEOTIDE SEQUENCE</scope>
    <source>
        <strain evidence="2 4">CCMP2712</strain>
    </source>
</reference>
<feature type="region of interest" description="Disordered" evidence="1">
    <location>
        <begin position="61"/>
        <end position="91"/>
    </location>
</feature>
<dbReference type="PaxDb" id="55529-EKX38658"/>
<feature type="compositionally biased region" description="Low complexity" evidence="1">
    <location>
        <begin position="259"/>
        <end position="272"/>
    </location>
</feature>
<gene>
    <name evidence="2" type="ORF">GUITHDRAFT_115206</name>
</gene>
<keyword evidence="4" id="KW-1185">Reference proteome</keyword>